<keyword evidence="3" id="KW-1185">Reference proteome</keyword>
<name>A0ABQ3S2V6_9ACTN</name>
<evidence type="ECO:0000256" key="1">
    <source>
        <dbReference type="SAM" id="MobiDB-lite"/>
    </source>
</evidence>
<comment type="caution">
    <text evidence="2">The sequence shown here is derived from an EMBL/GenBank/DDBJ whole genome shotgun (WGS) entry which is preliminary data.</text>
</comment>
<reference evidence="3" key="1">
    <citation type="submission" date="2023-07" db="EMBL/GenBank/DDBJ databases">
        <title>Whole genome shotgun sequence of Streptomyces cacaoi subsp. asoensis NBRC 13813.</title>
        <authorList>
            <person name="Komaki H."/>
            <person name="Tamura T."/>
        </authorList>
    </citation>
    <scope>NUCLEOTIDE SEQUENCE [LARGE SCALE GENOMIC DNA]</scope>
    <source>
        <strain evidence="3">NBRC 13813</strain>
    </source>
</reference>
<evidence type="ECO:0000313" key="2">
    <source>
        <dbReference type="EMBL" id="GHI62427.1"/>
    </source>
</evidence>
<dbReference type="Proteomes" id="UP000649259">
    <property type="component" value="Unassembled WGS sequence"/>
</dbReference>
<accession>A0ABQ3S2V6</accession>
<dbReference type="GeneID" id="91471933"/>
<dbReference type="RefSeq" id="WP_189927021.1">
    <property type="nucleotide sequence ID" value="NZ_BMSI01000015.1"/>
</dbReference>
<gene>
    <name evidence="2" type="ORF">Saso_40770</name>
</gene>
<feature type="compositionally biased region" description="Low complexity" evidence="1">
    <location>
        <begin position="82"/>
        <end position="95"/>
    </location>
</feature>
<feature type="region of interest" description="Disordered" evidence="1">
    <location>
        <begin position="80"/>
        <end position="114"/>
    </location>
</feature>
<dbReference type="EMBL" id="BNEB01000003">
    <property type="protein sequence ID" value="GHI62427.1"/>
    <property type="molecule type" value="Genomic_DNA"/>
</dbReference>
<protein>
    <submittedName>
        <fullName evidence="2">Uncharacterized protein</fullName>
    </submittedName>
</protein>
<sequence length="171" mass="18718">MQTDPDRPTRPSRSPRPPGEPRWVAMFHDPASDSWRPAAQSPDRTPVLYAIGEMTQVVRARCDEVTVDLWGPRDGAWERFDPSPAVAPAVSAPQAAGPPPADGTARPGHARHTERMEDRRHQVLMAGLGKAGLFDLAPDDEAAVRTLVDRVDEATLRRVAHWLARSGAPVE</sequence>
<feature type="region of interest" description="Disordered" evidence="1">
    <location>
        <begin position="1"/>
        <end position="42"/>
    </location>
</feature>
<proteinExistence type="predicted"/>
<evidence type="ECO:0000313" key="3">
    <source>
        <dbReference type="Proteomes" id="UP000649259"/>
    </source>
</evidence>
<organism evidence="2 3">
    <name type="scientific">Streptomyces asoensis</name>
    <dbReference type="NCBI Taxonomy" id="249586"/>
    <lineage>
        <taxon>Bacteria</taxon>
        <taxon>Bacillati</taxon>
        <taxon>Actinomycetota</taxon>
        <taxon>Actinomycetes</taxon>
        <taxon>Kitasatosporales</taxon>
        <taxon>Streptomycetaceae</taxon>
        <taxon>Streptomyces</taxon>
    </lineage>
</organism>